<evidence type="ECO:0000313" key="4">
    <source>
        <dbReference type="EMBL" id="KAE8727283.1"/>
    </source>
</evidence>
<feature type="region of interest" description="Disordered" evidence="1">
    <location>
        <begin position="439"/>
        <end position="467"/>
    </location>
</feature>
<dbReference type="EMBL" id="VEPZ02000311">
    <property type="protein sequence ID" value="KAE8727283.1"/>
    <property type="molecule type" value="Genomic_DNA"/>
</dbReference>
<gene>
    <name evidence="4" type="ORF">F3Y22_tig00005582pilonHSYRG00065</name>
</gene>
<reference evidence="4" key="1">
    <citation type="submission" date="2019-09" db="EMBL/GenBank/DDBJ databases">
        <title>Draft genome information of white flower Hibiscus syriacus.</title>
        <authorList>
            <person name="Kim Y.-M."/>
        </authorList>
    </citation>
    <scope>NUCLEOTIDE SEQUENCE [LARGE SCALE GENOMIC DNA]</scope>
    <source>
        <strain evidence="4">YM2019G1</strain>
    </source>
</reference>
<sequence length="743" mass="83403">MEKFWQRSFSSTASASIGGKKQRKYPKPSSYSGDTIDEDQLMFELGKRSLKQSAGIPMKRLLAEEMSKDNESRRRSPSVIARLMGLDGLPPKKPQHNHRKRTETSRPKVQKSGAIYSRSSRKRSNDEQEFKDVSEVEVPFIQQKFMEAKGISRDEKSKDSEEFSDADSSMDIQLKFLRKPDSLFGKHLDDVQGATHQSRCGKISAMKSSHTLKNQNDCLDQNAGRETQLRHHNKSPQQHQEDYLSQYYGRYAAHSRLKVPKVRLEVNNGPAIVPTTTVVLKPNLGQSHSSTRTTSSPCSSHHYPSGCAGNFVNLESRKIAREITRQMKNRFSNGSMKISTSRFRGHAASAKECSLSNMVEVHPNYDGFGKLKFVLYASIKNSNGRIAEQAMQLIHHKYCWFGGLYQQISKMATRTVGLIQDQNLNAQFNAKNNVSKAQRKAGIGGRKPLGDLSDSVKTTPNQKSKKENAKTIPFIEKKIGIFNLLHDSSKTNSVCKAFEKVQATGRKALSDISNSGKAYSQGTLKKNQKAKFDQESHLPLTLVCLAAAGARAMEGLAVDNYARRQTVFHSVRQIIVGMSTWRLCSDDGLNYRWEAISPNLPSKVDDDLKGPHIAKYPSMADLLIEGCSKLIENDDREVDKDPMFRTEIANSVALKESSIAKAISILNEDDVASTDTPSGRLLSVSSEALQRARTLLGESDVRDLFGEMDEEFLHIEFTQRKNLTMRHETRKTTFLRPFPTKEQ</sequence>
<feature type="compositionally biased region" description="Basic and acidic residues" evidence="1">
    <location>
        <begin position="61"/>
        <end position="74"/>
    </location>
</feature>
<organism evidence="4 5">
    <name type="scientific">Hibiscus syriacus</name>
    <name type="common">Rose of Sharon</name>
    <dbReference type="NCBI Taxonomy" id="106335"/>
    <lineage>
        <taxon>Eukaryota</taxon>
        <taxon>Viridiplantae</taxon>
        <taxon>Streptophyta</taxon>
        <taxon>Embryophyta</taxon>
        <taxon>Tracheophyta</taxon>
        <taxon>Spermatophyta</taxon>
        <taxon>Magnoliopsida</taxon>
        <taxon>eudicotyledons</taxon>
        <taxon>Gunneridae</taxon>
        <taxon>Pentapetalae</taxon>
        <taxon>rosids</taxon>
        <taxon>malvids</taxon>
        <taxon>Malvales</taxon>
        <taxon>Malvaceae</taxon>
        <taxon>Malvoideae</taxon>
        <taxon>Hibiscus</taxon>
    </lineage>
</organism>
<dbReference type="Pfam" id="PF12552">
    <property type="entry name" value="DUF3741"/>
    <property type="match status" value="1"/>
</dbReference>
<accession>A0A6A3CDM4</accession>
<dbReference type="AlphaFoldDB" id="A0A6A3CDM4"/>
<keyword evidence="5" id="KW-1185">Reference proteome</keyword>
<feature type="region of interest" description="Disordered" evidence="1">
    <location>
        <begin position="1"/>
        <end position="36"/>
    </location>
</feature>
<dbReference type="Proteomes" id="UP000436088">
    <property type="component" value="Unassembled WGS sequence"/>
</dbReference>
<dbReference type="PANTHER" id="PTHR46836">
    <property type="entry name" value="AFADIN"/>
    <property type="match status" value="1"/>
</dbReference>
<proteinExistence type="predicted"/>
<comment type="caution">
    <text evidence="4">The sequence shown here is derived from an EMBL/GenBank/DDBJ whole genome shotgun (WGS) entry which is preliminary data.</text>
</comment>
<feature type="compositionally biased region" description="Basic and acidic residues" evidence="1">
    <location>
        <begin position="149"/>
        <end position="161"/>
    </location>
</feature>
<dbReference type="PROSITE" id="PS50138">
    <property type="entry name" value="BRCA2_REPEAT"/>
    <property type="match status" value="1"/>
</dbReference>
<feature type="region of interest" description="Disordered" evidence="1">
    <location>
        <begin position="54"/>
        <end position="132"/>
    </location>
</feature>
<dbReference type="InterPro" id="IPR032795">
    <property type="entry name" value="DUF3741-assoc"/>
</dbReference>
<feature type="compositionally biased region" description="Basic and acidic residues" evidence="1">
    <location>
        <begin position="123"/>
        <end position="132"/>
    </location>
</feature>
<dbReference type="PANTHER" id="PTHR46836:SF8">
    <property type="entry name" value="AFADIN"/>
    <property type="match status" value="1"/>
</dbReference>
<feature type="region of interest" description="Disordered" evidence="1">
    <location>
        <begin position="149"/>
        <end position="168"/>
    </location>
</feature>
<dbReference type="Pfam" id="PF14383">
    <property type="entry name" value="VARLMGL"/>
    <property type="match status" value="1"/>
</dbReference>
<dbReference type="InterPro" id="IPR002093">
    <property type="entry name" value="BRCA2_repeat"/>
</dbReference>
<protein>
    <submittedName>
        <fullName evidence="4">Hydroxyproline-rich glycofamily protein</fullName>
    </submittedName>
</protein>
<feature type="domain" description="DUF3741" evidence="3">
    <location>
        <begin position="69"/>
        <end position="93"/>
    </location>
</feature>
<dbReference type="InterPro" id="IPR022212">
    <property type="entry name" value="DUF3741"/>
</dbReference>
<evidence type="ECO:0000259" key="2">
    <source>
        <dbReference type="Pfam" id="PF12552"/>
    </source>
</evidence>
<name>A0A6A3CDM4_HIBSY</name>
<evidence type="ECO:0000259" key="3">
    <source>
        <dbReference type="Pfam" id="PF14383"/>
    </source>
</evidence>
<feature type="domain" description="DUF3741" evidence="2">
    <location>
        <begin position="142"/>
        <end position="182"/>
    </location>
</feature>
<evidence type="ECO:0000256" key="1">
    <source>
        <dbReference type="SAM" id="MobiDB-lite"/>
    </source>
</evidence>
<evidence type="ECO:0000313" key="5">
    <source>
        <dbReference type="Proteomes" id="UP000436088"/>
    </source>
</evidence>